<comment type="caution">
    <text evidence="1">The sequence shown here is derived from an EMBL/GenBank/DDBJ whole genome shotgun (WGS) entry which is preliminary data.</text>
</comment>
<reference evidence="2" key="1">
    <citation type="journal article" date="2022" name="Mol. Ecol. Resour.">
        <title>The genomes of chicory, endive, great burdock and yacon provide insights into Asteraceae palaeo-polyploidization history and plant inulin production.</title>
        <authorList>
            <person name="Fan W."/>
            <person name="Wang S."/>
            <person name="Wang H."/>
            <person name="Wang A."/>
            <person name="Jiang F."/>
            <person name="Liu H."/>
            <person name="Zhao H."/>
            <person name="Xu D."/>
            <person name="Zhang Y."/>
        </authorList>
    </citation>
    <scope>NUCLEOTIDE SEQUENCE [LARGE SCALE GENOMIC DNA]</scope>
    <source>
        <strain evidence="2">cv. Punajuju</strain>
    </source>
</reference>
<dbReference type="Proteomes" id="UP001055811">
    <property type="component" value="Linkage Group LG05"/>
</dbReference>
<name>A0ACB9CU66_CICIN</name>
<proteinExistence type="predicted"/>
<gene>
    <name evidence="1" type="ORF">L2E82_27852</name>
</gene>
<evidence type="ECO:0000313" key="2">
    <source>
        <dbReference type="Proteomes" id="UP001055811"/>
    </source>
</evidence>
<keyword evidence="2" id="KW-1185">Reference proteome</keyword>
<reference evidence="1 2" key="2">
    <citation type="journal article" date="2022" name="Mol. Ecol. Resour.">
        <title>The genomes of chicory, endive, great burdock and yacon provide insights into Asteraceae paleo-polyploidization history and plant inulin production.</title>
        <authorList>
            <person name="Fan W."/>
            <person name="Wang S."/>
            <person name="Wang H."/>
            <person name="Wang A."/>
            <person name="Jiang F."/>
            <person name="Liu H."/>
            <person name="Zhao H."/>
            <person name="Xu D."/>
            <person name="Zhang Y."/>
        </authorList>
    </citation>
    <scope>NUCLEOTIDE SEQUENCE [LARGE SCALE GENOMIC DNA]</scope>
    <source>
        <strain evidence="2">cv. Punajuju</strain>
        <tissue evidence="1">Leaves</tissue>
    </source>
</reference>
<protein>
    <submittedName>
        <fullName evidence="1">Uncharacterized protein</fullName>
    </submittedName>
</protein>
<accession>A0ACB9CU66</accession>
<organism evidence="1 2">
    <name type="scientific">Cichorium intybus</name>
    <name type="common">Chicory</name>
    <dbReference type="NCBI Taxonomy" id="13427"/>
    <lineage>
        <taxon>Eukaryota</taxon>
        <taxon>Viridiplantae</taxon>
        <taxon>Streptophyta</taxon>
        <taxon>Embryophyta</taxon>
        <taxon>Tracheophyta</taxon>
        <taxon>Spermatophyta</taxon>
        <taxon>Magnoliopsida</taxon>
        <taxon>eudicotyledons</taxon>
        <taxon>Gunneridae</taxon>
        <taxon>Pentapetalae</taxon>
        <taxon>asterids</taxon>
        <taxon>campanulids</taxon>
        <taxon>Asterales</taxon>
        <taxon>Asteraceae</taxon>
        <taxon>Cichorioideae</taxon>
        <taxon>Cichorieae</taxon>
        <taxon>Cichoriinae</taxon>
        <taxon>Cichorium</taxon>
    </lineage>
</organism>
<sequence>MITSRALDHCLTSIDSDKASVTDASLASTVSSLAKKLTQLHIELLIEEEQCGGCGCGCGGRMRKKMKSPPTIT</sequence>
<evidence type="ECO:0000313" key="1">
    <source>
        <dbReference type="EMBL" id="KAI3737839.1"/>
    </source>
</evidence>
<dbReference type="EMBL" id="CM042013">
    <property type="protein sequence ID" value="KAI3737839.1"/>
    <property type="molecule type" value="Genomic_DNA"/>
</dbReference>